<dbReference type="InterPro" id="IPR008927">
    <property type="entry name" value="6-PGluconate_DH-like_C_sf"/>
</dbReference>
<dbReference type="SUPFAM" id="SSF48179">
    <property type="entry name" value="6-phosphogluconate dehydrogenase C-terminal domain-like"/>
    <property type="match status" value="2"/>
</dbReference>
<sequence>MGHGIAELAAIAGNEVWINDVSKEILEQALSRVRWSLSKLKESGGVKEDVEKIMSRITAEVNQDEALRGSDFVIEAVKEDLELKRGIFKKAEVLAPNAVLATNTSSLPIEEIASPLNSKERAIGMHFFNPPVIMPLVEVVRSKDTSDQTVNRTVEMARSMGKETIVVRDVPGFFVNRVLLRIMEAGCFLVESGRATVEEVDSSAMEELGFPMGVFLLADYTGLDIGYSVWKAVTSRGFEAFPCKSTEKLVLAGNLGVKSGSGYYKYPSPGKFSRPALPQSTKKLGRYLLSPAVNEVTSLIEGGVVSKEDAERGCILGLGLPKGILSYADEIGIDQVVNTLEEIAKETGMSHFRPSHVLTDMVREGKLGVKTGEGFYKYKREERSFSTIIVRVDPPIGWIVLNRPTRYNAINEAMMREINSALDELETDDRVRVIVFTGQGKFFSAGADVTEFQGLTPIKAMIASRKFHEVFLKVQFLTKPVIAAINGMALGGGLELALSADLRVASRGVEIGQPEINLGLIPGGGGTQRLPRLAGKRGLEIVLTGRRVKSEEAKEIGIVDEVVDPEKMEEEVRKLALAIAEKSPIAVALAKLAYNMGMESSIWTGAAYEASLFGLMFSTKDFREGLKAFMERRRPEFRGE</sequence>
<keyword evidence="18" id="KW-1185">Reference proteome</keyword>
<evidence type="ECO:0000256" key="10">
    <source>
        <dbReference type="ARBA" id="ARBA00023140"/>
    </source>
</evidence>
<evidence type="ECO:0000256" key="14">
    <source>
        <dbReference type="RuleBase" id="RU003707"/>
    </source>
</evidence>
<comment type="similarity">
    <text evidence="4">In the N-terminal section; belongs to the enoyl-CoA hydratase/isomerase family.</text>
</comment>
<dbReference type="SUPFAM" id="SSF52096">
    <property type="entry name" value="ClpP/crotonase"/>
    <property type="match status" value="1"/>
</dbReference>
<accession>A0A6N0NW37</accession>
<dbReference type="Gene3D" id="1.10.1040.10">
    <property type="entry name" value="N-(1-d-carboxylethyl)-l-norvaline Dehydrogenase, domain 2"/>
    <property type="match status" value="2"/>
</dbReference>
<dbReference type="KEGG" id="mten:GWK48_07450"/>
<dbReference type="InterPro" id="IPR018376">
    <property type="entry name" value="Enoyl-CoA_hyd/isom_CS"/>
</dbReference>
<dbReference type="UniPathway" id="UPA00659"/>
<keyword evidence="6" id="KW-0276">Fatty acid metabolism</keyword>
<dbReference type="InterPro" id="IPR014748">
    <property type="entry name" value="Enoyl-CoA_hydra_C"/>
</dbReference>
<evidence type="ECO:0000256" key="11">
    <source>
        <dbReference type="ARBA" id="ARBA00023235"/>
    </source>
</evidence>
<comment type="subunit">
    <text evidence="5">Monomer.</text>
</comment>
<dbReference type="GO" id="GO:0004300">
    <property type="term" value="F:enoyl-CoA hydratase activity"/>
    <property type="evidence" value="ECO:0007669"/>
    <property type="project" value="UniProtKB-ARBA"/>
</dbReference>
<dbReference type="PROSITE" id="PS00166">
    <property type="entry name" value="ENOYL_COA_HYDRATASE"/>
    <property type="match status" value="1"/>
</dbReference>
<evidence type="ECO:0000259" key="15">
    <source>
        <dbReference type="Pfam" id="PF00725"/>
    </source>
</evidence>
<dbReference type="Proteomes" id="UP000509301">
    <property type="component" value="Chromosome"/>
</dbReference>
<dbReference type="EMBL" id="CP049074">
    <property type="protein sequence ID" value="QKR01066.1"/>
    <property type="molecule type" value="Genomic_DNA"/>
</dbReference>
<evidence type="ECO:0000256" key="3">
    <source>
        <dbReference type="ARBA" id="ARBA00005254"/>
    </source>
</evidence>
<dbReference type="InterPro" id="IPR036291">
    <property type="entry name" value="NAD(P)-bd_dom_sf"/>
</dbReference>
<dbReference type="FunFam" id="1.10.12.10:FF:000001">
    <property type="entry name" value="Probable enoyl-CoA hydratase, mitochondrial"/>
    <property type="match status" value="1"/>
</dbReference>
<dbReference type="FunFam" id="3.90.226.10:FF:000009">
    <property type="entry name" value="Carnitinyl-CoA dehydratase"/>
    <property type="match status" value="1"/>
</dbReference>
<feature type="domain" description="3-hydroxyacyl-CoA dehydrogenase NAD binding" evidence="16">
    <location>
        <begin position="1"/>
        <end position="169"/>
    </location>
</feature>
<dbReference type="GO" id="GO:0070403">
    <property type="term" value="F:NAD+ binding"/>
    <property type="evidence" value="ECO:0007669"/>
    <property type="project" value="InterPro"/>
</dbReference>
<dbReference type="SUPFAM" id="SSF51735">
    <property type="entry name" value="NAD(P)-binding Rossmann-fold domains"/>
    <property type="match status" value="1"/>
</dbReference>
<dbReference type="InterPro" id="IPR001753">
    <property type="entry name" value="Enoyl-CoA_hydra/iso"/>
</dbReference>
<dbReference type="Pfam" id="PF02737">
    <property type="entry name" value="3HCDH_N"/>
    <property type="match status" value="1"/>
</dbReference>
<dbReference type="Gene3D" id="3.90.226.10">
    <property type="entry name" value="2-enoyl-CoA Hydratase, Chain A, domain 1"/>
    <property type="match status" value="1"/>
</dbReference>
<keyword evidence="9" id="KW-0443">Lipid metabolism</keyword>
<evidence type="ECO:0000256" key="8">
    <source>
        <dbReference type="ARBA" id="ARBA00023027"/>
    </source>
</evidence>
<protein>
    <submittedName>
        <fullName evidence="17">3-hydroxyacyl-CoA dehydrogenase/enoyl-CoA hydratase family protein</fullName>
    </submittedName>
</protein>
<dbReference type="Gene3D" id="3.40.50.720">
    <property type="entry name" value="NAD(P)-binding Rossmann-like Domain"/>
    <property type="match status" value="1"/>
</dbReference>
<evidence type="ECO:0000313" key="18">
    <source>
        <dbReference type="Proteomes" id="UP000509301"/>
    </source>
</evidence>
<gene>
    <name evidence="17" type="ORF">GWK48_07450</name>
</gene>
<reference evidence="17 18" key="1">
    <citation type="submission" date="2020-02" db="EMBL/GenBank/DDBJ databases">
        <title>Comparative genome analysis reveals the metabolism and evolution of the thermophilic archaeal genus Metallosphaera.</title>
        <authorList>
            <person name="Jiang C."/>
        </authorList>
    </citation>
    <scope>NUCLEOTIDE SEQUENCE [LARGE SCALE GENOMIC DNA]</scope>
    <source>
        <strain evidence="17 18">Ric-A</strain>
    </source>
</reference>
<dbReference type="InterPro" id="IPR029045">
    <property type="entry name" value="ClpP/crotonase-like_dom_sf"/>
</dbReference>
<dbReference type="FunFam" id="3.40.50.720:FF:000009">
    <property type="entry name" value="Fatty oxidation complex, alpha subunit"/>
    <property type="match status" value="1"/>
</dbReference>
<organism evidence="17 18">
    <name type="scientific">Metallosphaera tengchongensis</name>
    <dbReference type="NCBI Taxonomy" id="1532350"/>
    <lineage>
        <taxon>Archaea</taxon>
        <taxon>Thermoproteota</taxon>
        <taxon>Thermoprotei</taxon>
        <taxon>Sulfolobales</taxon>
        <taxon>Sulfolobaceae</taxon>
        <taxon>Metallosphaera</taxon>
    </lineage>
</organism>
<evidence type="ECO:0000256" key="6">
    <source>
        <dbReference type="ARBA" id="ARBA00022832"/>
    </source>
</evidence>
<dbReference type="PANTHER" id="PTHR23309">
    <property type="entry name" value="3-HYDROXYACYL-COA DEHYROGENASE"/>
    <property type="match status" value="1"/>
</dbReference>
<dbReference type="Gene3D" id="1.10.12.10">
    <property type="entry name" value="Lyase 2-enoyl-coa Hydratase, Chain A, domain 2"/>
    <property type="match status" value="1"/>
</dbReference>
<keyword evidence="10" id="KW-0576">Peroxisome</keyword>
<dbReference type="Pfam" id="PF00725">
    <property type="entry name" value="3HCDH"/>
    <property type="match status" value="2"/>
</dbReference>
<dbReference type="InterPro" id="IPR006108">
    <property type="entry name" value="3HC_DH_C"/>
</dbReference>
<dbReference type="InterPro" id="IPR006176">
    <property type="entry name" value="3-OHacyl-CoA_DH_NAD-bd"/>
</dbReference>
<evidence type="ECO:0000256" key="2">
    <source>
        <dbReference type="ARBA" id="ARBA00005005"/>
    </source>
</evidence>
<keyword evidence="13" id="KW-0511">Multifunctional enzyme</keyword>
<evidence type="ECO:0000256" key="7">
    <source>
        <dbReference type="ARBA" id="ARBA00023002"/>
    </source>
</evidence>
<dbReference type="GO" id="GO:0003857">
    <property type="term" value="F:(3S)-3-hydroxyacyl-CoA dehydrogenase (NAD+) activity"/>
    <property type="evidence" value="ECO:0007669"/>
    <property type="project" value="TreeGrafter"/>
</dbReference>
<proteinExistence type="inferred from homology"/>
<evidence type="ECO:0000256" key="12">
    <source>
        <dbReference type="ARBA" id="ARBA00023239"/>
    </source>
</evidence>
<dbReference type="GO" id="GO:0006635">
    <property type="term" value="P:fatty acid beta-oxidation"/>
    <property type="evidence" value="ECO:0007669"/>
    <property type="project" value="UniProtKB-UniPathway"/>
</dbReference>
<feature type="domain" description="3-hydroxyacyl-CoA dehydrogenase C-terminal" evidence="15">
    <location>
        <begin position="288"/>
        <end position="378"/>
    </location>
</feature>
<evidence type="ECO:0000259" key="16">
    <source>
        <dbReference type="Pfam" id="PF02737"/>
    </source>
</evidence>
<evidence type="ECO:0000313" key="17">
    <source>
        <dbReference type="EMBL" id="QKR01066.1"/>
    </source>
</evidence>
<feature type="domain" description="3-hydroxyacyl-CoA dehydrogenase C-terminal" evidence="15">
    <location>
        <begin position="172"/>
        <end position="266"/>
    </location>
</feature>
<dbReference type="InterPro" id="IPR013328">
    <property type="entry name" value="6PGD_dom2"/>
</dbReference>
<dbReference type="PANTHER" id="PTHR23309:SF49">
    <property type="entry name" value="PEROXISOMAL BIFUNCTIONAL ENZYME"/>
    <property type="match status" value="1"/>
</dbReference>
<evidence type="ECO:0000256" key="13">
    <source>
        <dbReference type="ARBA" id="ARBA00023268"/>
    </source>
</evidence>
<comment type="pathway">
    <text evidence="2">Lipid metabolism; fatty acid beta-oxidation.</text>
</comment>
<evidence type="ECO:0000256" key="1">
    <source>
        <dbReference type="ARBA" id="ARBA00004275"/>
    </source>
</evidence>
<name>A0A6N0NW37_9CREN</name>
<dbReference type="AlphaFoldDB" id="A0A6N0NW37"/>
<keyword evidence="12" id="KW-0456">Lyase</keyword>
<keyword evidence="11" id="KW-0413">Isomerase</keyword>
<dbReference type="GO" id="GO:0016853">
    <property type="term" value="F:isomerase activity"/>
    <property type="evidence" value="ECO:0007669"/>
    <property type="project" value="UniProtKB-KW"/>
</dbReference>
<keyword evidence="8" id="KW-0520">NAD</keyword>
<dbReference type="CDD" id="cd06558">
    <property type="entry name" value="crotonase-like"/>
    <property type="match status" value="1"/>
</dbReference>
<comment type="subcellular location">
    <subcellularLocation>
        <location evidence="1">Peroxisome</location>
    </subcellularLocation>
</comment>
<evidence type="ECO:0000256" key="4">
    <source>
        <dbReference type="ARBA" id="ARBA00008750"/>
    </source>
</evidence>
<dbReference type="Pfam" id="PF00378">
    <property type="entry name" value="ECH_1"/>
    <property type="match status" value="1"/>
</dbReference>
<evidence type="ECO:0000256" key="5">
    <source>
        <dbReference type="ARBA" id="ARBA00011245"/>
    </source>
</evidence>
<comment type="similarity">
    <text evidence="3 14">Belongs to the enoyl-CoA hydratase/isomerase family.</text>
</comment>
<keyword evidence="7" id="KW-0560">Oxidoreductase</keyword>
<evidence type="ECO:0000256" key="9">
    <source>
        <dbReference type="ARBA" id="ARBA00023098"/>
    </source>
</evidence>